<evidence type="ECO:0000313" key="2">
    <source>
        <dbReference type="EMBL" id="EEG91319.1"/>
    </source>
</evidence>
<name>C0B5H9_9FIRM</name>
<accession>C0B5H9</accession>
<dbReference type="HOGENOM" id="CLU_1568074_0_0_9"/>
<reference evidence="2 3" key="2">
    <citation type="submission" date="2009-03" db="EMBL/GenBank/DDBJ databases">
        <title>Draft genome sequence of Coprococcus comes (ATCC 27758).</title>
        <authorList>
            <person name="Sudarsanam P."/>
            <person name="Ley R."/>
            <person name="Guruge J."/>
            <person name="Turnbaugh P.J."/>
            <person name="Mahowald M."/>
            <person name="Liep D."/>
            <person name="Gordon J."/>
        </authorList>
    </citation>
    <scope>NUCLEOTIDE SEQUENCE [LARGE SCALE GENOMIC DNA]</scope>
    <source>
        <strain evidence="2 3">ATCC 27758</strain>
    </source>
</reference>
<feature type="compositionally biased region" description="Polar residues" evidence="1">
    <location>
        <begin position="111"/>
        <end position="122"/>
    </location>
</feature>
<feature type="compositionally biased region" description="Basic and acidic residues" evidence="1">
    <location>
        <begin position="68"/>
        <end position="94"/>
    </location>
</feature>
<comment type="caution">
    <text evidence="2">The sequence shown here is derived from an EMBL/GenBank/DDBJ whole genome shotgun (WGS) entry which is preliminary data.</text>
</comment>
<feature type="compositionally biased region" description="Basic and acidic residues" evidence="1">
    <location>
        <begin position="142"/>
        <end position="152"/>
    </location>
</feature>
<evidence type="ECO:0000313" key="3">
    <source>
        <dbReference type="Proteomes" id="UP000003793"/>
    </source>
</evidence>
<feature type="region of interest" description="Disordered" evidence="1">
    <location>
        <begin position="68"/>
        <end position="170"/>
    </location>
</feature>
<evidence type="ECO:0000256" key="1">
    <source>
        <dbReference type="SAM" id="MobiDB-lite"/>
    </source>
</evidence>
<sequence>MEPVSVKSVDEHDFIWVYFGKFGIEVQYAPEDCNRHSGNDDSCAVCAEPDNEKRSKRRFWQTVQDDQIRLQDFRKLPEEPEKDGDKKAEEDYQNKTDQSFVKGYSDMAENTAVTGHFQKTQGNPGGAAEDEGVDESCICGKFPEEEKGKQDGDSGNGNDPFMSAPHIQVM</sequence>
<proteinExistence type="predicted"/>
<dbReference type="AlphaFoldDB" id="C0B5H9"/>
<dbReference type="EMBL" id="ABVR01000032">
    <property type="protein sequence ID" value="EEG91319.1"/>
    <property type="molecule type" value="Genomic_DNA"/>
</dbReference>
<dbReference type="Proteomes" id="UP000003793">
    <property type="component" value="Unassembled WGS sequence"/>
</dbReference>
<organism evidence="2 3">
    <name type="scientific">Coprococcus comes ATCC 27758</name>
    <dbReference type="NCBI Taxonomy" id="470146"/>
    <lineage>
        <taxon>Bacteria</taxon>
        <taxon>Bacillati</taxon>
        <taxon>Bacillota</taxon>
        <taxon>Clostridia</taxon>
        <taxon>Lachnospirales</taxon>
        <taxon>Lachnospiraceae</taxon>
        <taxon>Coprococcus</taxon>
    </lineage>
</organism>
<reference evidence="2 3" key="1">
    <citation type="submission" date="2009-02" db="EMBL/GenBank/DDBJ databases">
        <authorList>
            <person name="Fulton L."/>
            <person name="Clifton S."/>
            <person name="Fulton B."/>
            <person name="Xu J."/>
            <person name="Minx P."/>
            <person name="Pepin K.H."/>
            <person name="Johnson M."/>
            <person name="Bhonagiri V."/>
            <person name="Nash W.E."/>
            <person name="Mardis E.R."/>
            <person name="Wilson R.K."/>
        </authorList>
    </citation>
    <scope>NUCLEOTIDE SEQUENCE [LARGE SCALE GENOMIC DNA]</scope>
    <source>
        <strain evidence="2 3">ATCC 27758</strain>
    </source>
</reference>
<protein>
    <submittedName>
        <fullName evidence="2">Uncharacterized protein</fullName>
    </submittedName>
</protein>
<gene>
    <name evidence="2" type="ORF">COPCOM_00400</name>
</gene>